<feature type="compositionally biased region" description="Polar residues" evidence="1">
    <location>
        <begin position="617"/>
        <end position="636"/>
    </location>
</feature>
<protein>
    <submittedName>
        <fullName evidence="2">Uncharacterized protein</fullName>
    </submittedName>
</protein>
<evidence type="ECO:0000256" key="1">
    <source>
        <dbReference type="SAM" id="MobiDB-lite"/>
    </source>
</evidence>
<feature type="compositionally biased region" description="Polar residues" evidence="1">
    <location>
        <begin position="754"/>
        <end position="768"/>
    </location>
</feature>
<feature type="compositionally biased region" description="Low complexity" evidence="1">
    <location>
        <begin position="735"/>
        <end position="753"/>
    </location>
</feature>
<feature type="compositionally biased region" description="Low complexity" evidence="1">
    <location>
        <begin position="494"/>
        <end position="505"/>
    </location>
</feature>
<keyword evidence="3" id="KW-1185">Reference proteome</keyword>
<name>A0A9N8HDE3_9STRA</name>
<comment type="caution">
    <text evidence="2">The sequence shown here is derived from an EMBL/GenBank/DDBJ whole genome shotgun (WGS) entry which is preliminary data.</text>
</comment>
<feature type="compositionally biased region" description="Polar residues" evidence="1">
    <location>
        <begin position="511"/>
        <end position="524"/>
    </location>
</feature>
<reference evidence="2" key="1">
    <citation type="submission" date="2020-06" db="EMBL/GenBank/DDBJ databases">
        <authorList>
            <consortium name="Plant Systems Biology data submission"/>
        </authorList>
    </citation>
    <scope>NUCLEOTIDE SEQUENCE</scope>
    <source>
        <strain evidence="2">D6</strain>
    </source>
</reference>
<evidence type="ECO:0000313" key="3">
    <source>
        <dbReference type="Proteomes" id="UP001153069"/>
    </source>
</evidence>
<dbReference type="AlphaFoldDB" id="A0A9N8HDE3"/>
<sequence>MVILAEEVQMHVMEEQEIAVPGPDSAPLDSSVREAPADPFRSELLLSTRTSLADPDDPRYVRANTMEITMMADGNNAPANAGSDNDSSMDDPWNDPKDANVGDLSESPSNFDFSLNSADLERHIRNSAVQSVAFEYVYSNAYDIVYSICTWPRLLLSYCLNLFRFARKKDDDGPAPPQEDNHVQDMAIAASQSAVIGVGAGVLAGQSAAAGVGVSTMSAAISALSTPTMIGLAVAVAIAVAATTTGVATGISSGSDNNAAGPGPCAGSSGSMDVKQGVLQIVFSSSDSNSDHNSIIDAPLTSTLLLENKEELENIFVQVYNNVTANSTNGALIDQCDIPRIPSGGVQLMQVESSEEDNFTNSFWVADVQCNGCSDTDPLFGTNTEASPQLDPVRAVDDFFDQFTQAIQPILTTNDLTQETDPITSPLQQEQESPPVDILFVALVDPTTGEILPEQPQRLGPGDMIELLPNIDTVWNSNINDPEQDQLEVPQMPTPSATTAAAPIAHADRVSNPTTNPQTNSLIQQDLAPNYPGQDSVPTNPAHAAPTNAKTPEPSPTLAPASTPEQQDQTSIFPHLAPSAISSPSDATANSLPSFVIVSPSQTAAGPPSMVIPTVASGPTSPGPTNYLSRIPSINTFPPAAMSPSHSSANRDQAPSNDKQAPQPNNQKSALPPIATIKNPNPSFVIPAPPPAGSGNNGITQSIDGQPMMPSGDDSMPSSSTTKSPSQEDTTTPGVPLSEVPNNPVLVPVGGSVTSETYSAVPSTNTMPPTRDMLSPESCAAYL</sequence>
<organism evidence="2 3">
    <name type="scientific">Seminavis robusta</name>
    <dbReference type="NCBI Taxonomy" id="568900"/>
    <lineage>
        <taxon>Eukaryota</taxon>
        <taxon>Sar</taxon>
        <taxon>Stramenopiles</taxon>
        <taxon>Ochrophyta</taxon>
        <taxon>Bacillariophyta</taxon>
        <taxon>Bacillariophyceae</taxon>
        <taxon>Bacillariophycidae</taxon>
        <taxon>Naviculales</taxon>
        <taxon>Naviculaceae</taxon>
        <taxon>Seminavis</taxon>
    </lineage>
</organism>
<evidence type="ECO:0000313" key="2">
    <source>
        <dbReference type="EMBL" id="CAB9508255.1"/>
    </source>
</evidence>
<dbReference type="EMBL" id="CAICTM010000339">
    <property type="protein sequence ID" value="CAB9508255.1"/>
    <property type="molecule type" value="Genomic_DNA"/>
</dbReference>
<dbReference type="Proteomes" id="UP001153069">
    <property type="component" value="Unassembled WGS sequence"/>
</dbReference>
<feature type="region of interest" description="Disordered" evidence="1">
    <location>
        <begin position="602"/>
        <end position="783"/>
    </location>
</feature>
<feature type="region of interest" description="Disordered" evidence="1">
    <location>
        <begin position="476"/>
        <end position="569"/>
    </location>
</feature>
<feature type="compositionally biased region" description="Low complexity" evidence="1">
    <location>
        <begin position="538"/>
        <end position="552"/>
    </location>
</feature>
<feature type="compositionally biased region" description="Polar residues" evidence="1">
    <location>
        <begin position="650"/>
        <end position="669"/>
    </location>
</feature>
<proteinExistence type="predicted"/>
<accession>A0A9N8HDE3</accession>
<gene>
    <name evidence="2" type="ORF">SEMRO_340_G121160.1</name>
</gene>
<feature type="compositionally biased region" description="Low complexity" evidence="1">
    <location>
        <begin position="638"/>
        <end position="648"/>
    </location>
</feature>
<feature type="region of interest" description="Disordered" evidence="1">
    <location>
        <begin position="71"/>
        <end position="108"/>
    </location>
</feature>
<feature type="compositionally biased region" description="Low complexity" evidence="1">
    <location>
        <begin position="707"/>
        <end position="725"/>
    </location>
</feature>